<evidence type="ECO:0000313" key="1">
    <source>
        <dbReference type="EMBL" id="KAH7974001.1"/>
    </source>
</evidence>
<proteinExistence type="predicted"/>
<evidence type="ECO:0000313" key="2">
    <source>
        <dbReference type="Proteomes" id="UP000821865"/>
    </source>
</evidence>
<name>A0ACB8DNS1_DERSI</name>
<accession>A0ACB8DNS1</accession>
<sequence>MKAQNNELKLLRTELVTAQKNVEKLEELPPFGMERFKDNNDDIEFYTGLPRYKRFCALMHLLDFGENGENIARKCTKSGLRNVEYSGRRHKIGVENQLFLVLVRLRVGLFHRHISHLFNVSISMVSRIFYAMVDYIYLQVTETTTWISRQPIDAAMPSAFKEKYSSTRVILDATEIR</sequence>
<comment type="caution">
    <text evidence="1">The sequence shown here is derived from an EMBL/GenBank/DDBJ whole genome shotgun (WGS) entry which is preliminary data.</text>
</comment>
<protein>
    <submittedName>
        <fullName evidence="1">Uncharacterized protein</fullName>
    </submittedName>
</protein>
<dbReference type="Proteomes" id="UP000821865">
    <property type="component" value="Chromosome 10"/>
</dbReference>
<gene>
    <name evidence="1" type="ORF">HPB49_008301</name>
</gene>
<dbReference type="EMBL" id="CM023479">
    <property type="protein sequence ID" value="KAH7974001.1"/>
    <property type="molecule type" value="Genomic_DNA"/>
</dbReference>
<organism evidence="1 2">
    <name type="scientific">Dermacentor silvarum</name>
    <name type="common">Tick</name>
    <dbReference type="NCBI Taxonomy" id="543639"/>
    <lineage>
        <taxon>Eukaryota</taxon>
        <taxon>Metazoa</taxon>
        <taxon>Ecdysozoa</taxon>
        <taxon>Arthropoda</taxon>
        <taxon>Chelicerata</taxon>
        <taxon>Arachnida</taxon>
        <taxon>Acari</taxon>
        <taxon>Parasitiformes</taxon>
        <taxon>Ixodida</taxon>
        <taxon>Ixodoidea</taxon>
        <taxon>Ixodidae</taxon>
        <taxon>Rhipicephalinae</taxon>
        <taxon>Dermacentor</taxon>
    </lineage>
</organism>
<reference evidence="1" key="1">
    <citation type="submission" date="2020-05" db="EMBL/GenBank/DDBJ databases">
        <title>Large-scale comparative analyses of tick genomes elucidate their genetic diversity and vector capacities.</title>
        <authorList>
            <person name="Jia N."/>
            <person name="Wang J."/>
            <person name="Shi W."/>
            <person name="Du L."/>
            <person name="Sun Y."/>
            <person name="Zhan W."/>
            <person name="Jiang J."/>
            <person name="Wang Q."/>
            <person name="Zhang B."/>
            <person name="Ji P."/>
            <person name="Sakyi L.B."/>
            <person name="Cui X."/>
            <person name="Yuan T."/>
            <person name="Jiang B."/>
            <person name="Yang W."/>
            <person name="Lam T.T.-Y."/>
            <person name="Chang Q."/>
            <person name="Ding S."/>
            <person name="Wang X."/>
            <person name="Zhu J."/>
            <person name="Ruan X."/>
            <person name="Zhao L."/>
            <person name="Wei J."/>
            <person name="Que T."/>
            <person name="Du C."/>
            <person name="Cheng J."/>
            <person name="Dai P."/>
            <person name="Han X."/>
            <person name="Huang E."/>
            <person name="Gao Y."/>
            <person name="Liu J."/>
            <person name="Shao H."/>
            <person name="Ye R."/>
            <person name="Li L."/>
            <person name="Wei W."/>
            <person name="Wang X."/>
            <person name="Wang C."/>
            <person name="Yang T."/>
            <person name="Huo Q."/>
            <person name="Li W."/>
            <person name="Guo W."/>
            <person name="Chen H."/>
            <person name="Zhou L."/>
            <person name="Ni X."/>
            <person name="Tian J."/>
            <person name="Zhou Y."/>
            <person name="Sheng Y."/>
            <person name="Liu T."/>
            <person name="Pan Y."/>
            <person name="Xia L."/>
            <person name="Li J."/>
            <person name="Zhao F."/>
            <person name="Cao W."/>
        </authorList>
    </citation>
    <scope>NUCLEOTIDE SEQUENCE</scope>
    <source>
        <strain evidence="1">Dsil-2018</strain>
    </source>
</reference>
<keyword evidence="2" id="KW-1185">Reference proteome</keyword>